<evidence type="ECO:0008006" key="3">
    <source>
        <dbReference type="Google" id="ProtNLM"/>
    </source>
</evidence>
<proteinExistence type="predicted"/>
<organism evidence="1 2">
    <name type="scientific">Porites evermanni</name>
    <dbReference type="NCBI Taxonomy" id="104178"/>
    <lineage>
        <taxon>Eukaryota</taxon>
        <taxon>Metazoa</taxon>
        <taxon>Cnidaria</taxon>
        <taxon>Anthozoa</taxon>
        <taxon>Hexacorallia</taxon>
        <taxon>Scleractinia</taxon>
        <taxon>Fungiina</taxon>
        <taxon>Poritidae</taxon>
        <taxon>Porites</taxon>
    </lineage>
</organism>
<reference evidence="1 2" key="1">
    <citation type="submission" date="2022-05" db="EMBL/GenBank/DDBJ databases">
        <authorList>
            <consortium name="Genoscope - CEA"/>
            <person name="William W."/>
        </authorList>
    </citation>
    <scope>NUCLEOTIDE SEQUENCE [LARGE SCALE GENOMIC DNA]</scope>
</reference>
<evidence type="ECO:0000313" key="1">
    <source>
        <dbReference type="EMBL" id="CAH3025670.1"/>
    </source>
</evidence>
<gene>
    <name evidence="1" type="ORF">PEVE_00026833</name>
</gene>
<name>A0ABN8MCW7_9CNID</name>
<protein>
    <recommendedName>
        <fullName evidence="3">Retrotransposon gag domain-containing protein</fullName>
    </recommendedName>
</protein>
<accession>A0ABN8MCW7</accession>
<keyword evidence="2" id="KW-1185">Reference proteome</keyword>
<sequence length="115" mass="12484">MAATANEQVVRPPAAEQVALAVAEAAGNQPRQAEGQVLVQQVFNAPNDGGGHANAPALKFLTLSLFKDAQNMNAVMTRLRRLEDGQKATVDSCLEEFRHLVKSPMFTKDRALDRL</sequence>
<evidence type="ECO:0000313" key="2">
    <source>
        <dbReference type="Proteomes" id="UP001159427"/>
    </source>
</evidence>
<comment type="caution">
    <text evidence="1">The sequence shown here is derived from an EMBL/GenBank/DDBJ whole genome shotgun (WGS) entry which is preliminary data.</text>
</comment>
<dbReference type="Proteomes" id="UP001159427">
    <property type="component" value="Unassembled WGS sequence"/>
</dbReference>
<dbReference type="EMBL" id="CALNXI010000365">
    <property type="protein sequence ID" value="CAH3025670.1"/>
    <property type="molecule type" value="Genomic_DNA"/>
</dbReference>